<dbReference type="Proteomes" id="UP001417504">
    <property type="component" value="Unassembled WGS sequence"/>
</dbReference>
<dbReference type="InterPro" id="IPR036045">
    <property type="entry name" value="Sec1-like_sf"/>
</dbReference>
<evidence type="ECO:0008006" key="5">
    <source>
        <dbReference type="Google" id="ProtNLM"/>
    </source>
</evidence>
<evidence type="ECO:0000313" key="4">
    <source>
        <dbReference type="Proteomes" id="UP001417504"/>
    </source>
</evidence>
<name>A0AAP0HZ61_9MAGN</name>
<dbReference type="EMBL" id="JBBNAE010000008">
    <property type="protein sequence ID" value="KAK9103377.1"/>
    <property type="molecule type" value="Genomic_DNA"/>
</dbReference>
<keyword evidence="4" id="KW-1185">Reference proteome</keyword>
<dbReference type="InterPro" id="IPR027482">
    <property type="entry name" value="Sec1-like_dom2"/>
</dbReference>
<evidence type="ECO:0000256" key="2">
    <source>
        <dbReference type="SAM" id="MobiDB-lite"/>
    </source>
</evidence>
<accession>A0AAP0HZ61</accession>
<feature type="compositionally biased region" description="Low complexity" evidence="2">
    <location>
        <begin position="214"/>
        <end position="223"/>
    </location>
</feature>
<dbReference type="AlphaFoldDB" id="A0AAP0HZ61"/>
<dbReference type="SUPFAM" id="SSF56815">
    <property type="entry name" value="Sec1/munc18-like (SM) proteins"/>
    <property type="match status" value="2"/>
</dbReference>
<dbReference type="Gene3D" id="3.40.50.1910">
    <property type="match status" value="2"/>
</dbReference>
<evidence type="ECO:0000313" key="3">
    <source>
        <dbReference type="EMBL" id="KAK9103377.1"/>
    </source>
</evidence>
<comment type="caution">
    <text evidence="3">The sequence shown here is derived from an EMBL/GenBank/DDBJ whole genome shotgun (WGS) entry which is preliminary data.</text>
</comment>
<reference evidence="3 4" key="1">
    <citation type="submission" date="2024-01" db="EMBL/GenBank/DDBJ databases">
        <title>Genome assemblies of Stephania.</title>
        <authorList>
            <person name="Yang L."/>
        </authorList>
    </citation>
    <scope>NUCLEOTIDE SEQUENCE [LARGE SCALE GENOMIC DNA]</scope>
    <source>
        <strain evidence="3">QJT</strain>
        <tissue evidence="3">Leaf</tissue>
    </source>
</reference>
<evidence type="ECO:0000256" key="1">
    <source>
        <dbReference type="ARBA" id="ARBA00009884"/>
    </source>
</evidence>
<dbReference type="PANTHER" id="PTHR11679">
    <property type="entry name" value="VESICLE PROTEIN SORTING-ASSOCIATED"/>
    <property type="match status" value="1"/>
</dbReference>
<dbReference type="GO" id="GO:0016192">
    <property type="term" value="P:vesicle-mediated transport"/>
    <property type="evidence" value="ECO:0007669"/>
    <property type="project" value="InterPro"/>
</dbReference>
<sequence length="926" mass="101974">MASVDVIKSCLESLHQIWHNLLHLPQVFACAGSSISGNGNDNDAFLRHYASELLEHGGFNEMHIDSKAGCTHSLGHNEISEHLEDSILYLDAGCTEAFQYLGAFPLLLGLGVRSVCSLESNCPLDKVVDWSPHVSHTQKMVVITSRLLSDAHRYILRCLSAQQTVLRCAIFTSISEIAHSAYTDSPLGPDAYREYESLLLQDFEECVGKGRAKGQSSSDQGESSELEKNISERLASEEEGWSQLNLTEEGTTHYEGSFSGRGADLTNLNFKKDGLRPVVSIHHLPMVLCPLSPKVFVLPSEGTVAEACLSNGQPHSISRGLPPISTGMIFDEDTPPGATLTAHFLYHLAAKMDLKVEIFSLGDLSKTIGKMLMDMSSLYDVGRRKRSAGLLLIDRTLDLLTPCCHGDTLVDRMFSSLARKERTSPFQLIQNHQGASSLQVPPLLVQIPLGNSLSMKDTAADDCLLMERIEAFQNGWNSFDSDSELNWADLQCWINSENHVISDGGLLFGSFVSTDTYQGTKYLEALLDRRMKEGALLIKKWLQEVLRREKISTNVGTRAGSVRAAELQTMVTALSKDQSCIIRNKGIIQLASAAALALGEPHSSRWDAFLSAERILRVSAAGDTSQILSAQIRDLINKSISVNFHDQNLKSESSQGLLSFQDALLLAITGYILAGENLPTSGSGSPFSWEEEHFLKESILDAILENPGAAKLKFLHGLEKELEANLDEITSKKCNEDSLDESAVDDFDDDQWGDWGDEETNQNNEKEYGDMQLKLELRDRVDSLFKLFHKLSTLKRRNVASKEGSFGLESNFDVDTYMGRGLLYKVLTMILAKYEVSGLEYHSSTVGRLFKSGFGRFGLGQAKPSLSDHNVILIFVVGGINGLEVFEAQEALSQSGRSDIELIIGGTTLLTPEYMFDLLLGSSSYI</sequence>
<comment type="similarity">
    <text evidence="1">Belongs to the STXBP/unc-18/SEC1 family.</text>
</comment>
<proteinExistence type="inferred from homology"/>
<gene>
    <name evidence="3" type="ORF">Sjap_020631</name>
</gene>
<organism evidence="3 4">
    <name type="scientific">Stephania japonica</name>
    <dbReference type="NCBI Taxonomy" id="461633"/>
    <lineage>
        <taxon>Eukaryota</taxon>
        <taxon>Viridiplantae</taxon>
        <taxon>Streptophyta</taxon>
        <taxon>Embryophyta</taxon>
        <taxon>Tracheophyta</taxon>
        <taxon>Spermatophyta</taxon>
        <taxon>Magnoliopsida</taxon>
        <taxon>Ranunculales</taxon>
        <taxon>Menispermaceae</taxon>
        <taxon>Menispermoideae</taxon>
        <taxon>Cissampelideae</taxon>
        <taxon>Stephania</taxon>
    </lineage>
</organism>
<feature type="region of interest" description="Disordered" evidence="2">
    <location>
        <begin position="210"/>
        <end position="229"/>
    </location>
</feature>
<protein>
    <recommendedName>
        <fullName evidence="5">Sec1 family domain-containing protein MIP3</fullName>
    </recommendedName>
</protein>
<dbReference type="InterPro" id="IPR001619">
    <property type="entry name" value="Sec1-like"/>
</dbReference>